<dbReference type="InterPro" id="IPR050250">
    <property type="entry name" value="Macrolide_Exporter_MacB"/>
</dbReference>
<keyword evidence="1" id="KW-1133">Transmembrane helix</keyword>
<proteinExistence type="predicted"/>
<dbReference type="InterPro" id="IPR025857">
    <property type="entry name" value="MacB_PCD"/>
</dbReference>
<keyword evidence="1" id="KW-0472">Membrane</keyword>
<evidence type="ECO:0000256" key="1">
    <source>
        <dbReference type="SAM" id="Phobius"/>
    </source>
</evidence>
<dbReference type="PANTHER" id="PTHR30572">
    <property type="entry name" value="MEMBRANE COMPONENT OF TRANSPORTER-RELATED"/>
    <property type="match status" value="1"/>
</dbReference>
<protein>
    <submittedName>
        <fullName evidence="3">ABC transporter permease</fullName>
    </submittedName>
</protein>
<dbReference type="GO" id="GO:0022857">
    <property type="term" value="F:transmembrane transporter activity"/>
    <property type="evidence" value="ECO:0007669"/>
    <property type="project" value="TreeGrafter"/>
</dbReference>
<dbReference type="GO" id="GO:0005886">
    <property type="term" value="C:plasma membrane"/>
    <property type="evidence" value="ECO:0007669"/>
    <property type="project" value="TreeGrafter"/>
</dbReference>
<feature type="non-terminal residue" evidence="3">
    <location>
        <position position="251"/>
    </location>
</feature>
<dbReference type="AlphaFoldDB" id="A0A7X9HH50"/>
<dbReference type="PANTHER" id="PTHR30572:SF4">
    <property type="entry name" value="ABC TRANSPORTER PERMEASE YTRF"/>
    <property type="match status" value="1"/>
</dbReference>
<feature type="transmembrane region" description="Helical" evidence="1">
    <location>
        <begin position="21"/>
        <end position="41"/>
    </location>
</feature>
<comment type="caution">
    <text evidence="3">The sequence shown here is derived from an EMBL/GenBank/DDBJ whole genome shotgun (WGS) entry which is preliminary data.</text>
</comment>
<reference evidence="3 4" key="1">
    <citation type="journal article" date="2020" name="Biotechnol. Biofuels">
        <title>New insights from the biogas microbiome by comprehensive genome-resolved metagenomics of nearly 1600 species originating from multiple anaerobic digesters.</title>
        <authorList>
            <person name="Campanaro S."/>
            <person name="Treu L."/>
            <person name="Rodriguez-R L.M."/>
            <person name="Kovalovszki A."/>
            <person name="Ziels R.M."/>
            <person name="Maus I."/>
            <person name="Zhu X."/>
            <person name="Kougias P.G."/>
            <person name="Basile A."/>
            <person name="Luo G."/>
            <person name="Schluter A."/>
            <person name="Konstantinidis K.T."/>
            <person name="Angelidaki I."/>
        </authorList>
    </citation>
    <scope>NUCLEOTIDE SEQUENCE [LARGE SCALE GENOMIC DNA]</scope>
    <source>
        <strain evidence="3">AS27yjCOA_165</strain>
    </source>
</reference>
<accession>A0A7X9HH50</accession>
<sequence>MNTEVFSSAIRALKINKARTVLTMLGVIIGVFAVIALVAVVKGVENNITGQFDKLGSNLLLIAPGRTKMNQDPAISYTNNKFVYDHVELIRKYASDYIAGVVPNIRANATAKYKAKSIYASLGGTTHDALEIVNFKLKSGRFFNPMEENTGAKVVIIGPEVKNELFSDENPLDKEITVENKKFLVIGVLDAEGFGSDDRIIMPYTTIEDVMGITQLSGISAKVKDNVDLDQAVKAVSIALLEDLKPDDFTI</sequence>
<evidence type="ECO:0000259" key="2">
    <source>
        <dbReference type="Pfam" id="PF12704"/>
    </source>
</evidence>
<feature type="domain" description="MacB-like periplasmic core" evidence="2">
    <location>
        <begin position="20"/>
        <end position="236"/>
    </location>
</feature>
<organism evidence="3 4">
    <name type="scientific">candidate division WWE3 bacterium</name>
    <dbReference type="NCBI Taxonomy" id="2053526"/>
    <lineage>
        <taxon>Bacteria</taxon>
        <taxon>Katanobacteria</taxon>
    </lineage>
</organism>
<evidence type="ECO:0000313" key="3">
    <source>
        <dbReference type="EMBL" id="NMB70026.1"/>
    </source>
</evidence>
<keyword evidence="1" id="KW-0812">Transmembrane</keyword>
<dbReference type="Proteomes" id="UP000526033">
    <property type="component" value="Unassembled WGS sequence"/>
</dbReference>
<name>A0A7X9HH50_UNCKA</name>
<dbReference type="Pfam" id="PF12704">
    <property type="entry name" value="MacB_PCD"/>
    <property type="match status" value="1"/>
</dbReference>
<gene>
    <name evidence="3" type="ORF">GYA27_02385</name>
</gene>
<evidence type="ECO:0000313" key="4">
    <source>
        <dbReference type="Proteomes" id="UP000526033"/>
    </source>
</evidence>
<dbReference type="EMBL" id="JAAZNL010000022">
    <property type="protein sequence ID" value="NMB70026.1"/>
    <property type="molecule type" value="Genomic_DNA"/>
</dbReference>